<accession>A0A0K1RCY1</accession>
<keyword evidence="2" id="KW-1185">Reference proteome</keyword>
<sequence length="92" mass="9935">MPTSTFEAIIMACIIIIAICLLVALGALILSKDELTRAVLSDMVFYAMVAIFLVWTLITETMIGYDIAVLAALACGVVPTISMARIISRGRR</sequence>
<name>A0A0K1RCY1_9CORY</name>
<reference evidence="1 2" key="1">
    <citation type="submission" date="2015-08" db="EMBL/GenBank/DDBJ databases">
        <authorList>
            <person name="Babu N.S."/>
            <person name="Beckwith C.J."/>
            <person name="Beseler K.G."/>
            <person name="Brison A."/>
            <person name="Carone J.V."/>
            <person name="Caskin T.P."/>
            <person name="Diamond M."/>
            <person name="Durham M.E."/>
            <person name="Foxe J.M."/>
            <person name="Go M."/>
            <person name="Henderson B.A."/>
            <person name="Jones I.B."/>
            <person name="McGettigan J.A."/>
            <person name="Micheletti S.J."/>
            <person name="Nasrallah M.E."/>
            <person name="Ortiz D."/>
            <person name="Piller C.R."/>
            <person name="Privatt S.R."/>
            <person name="Schneider S.L."/>
            <person name="Sharp S."/>
            <person name="Smith T.C."/>
            <person name="Stanton J.D."/>
            <person name="Ullery H.E."/>
            <person name="Wilson R.J."/>
            <person name="Serrano M.G."/>
            <person name="Buck G."/>
            <person name="Lee V."/>
            <person name="Wang Y."/>
            <person name="Carvalho R."/>
            <person name="Voegtly L."/>
            <person name="Shi R."/>
            <person name="Duckworth R."/>
            <person name="Johnson A."/>
            <person name="Loviza R."/>
            <person name="Walstead R."/>
            <person name="Shah Z."/>
            <person name="Kiflezghi M."/>
            <person name="Wade K."/>
            <person name="Ball S.L."/>
            <person name="Bradley K.W."/>
            <person name="Asai D.J."/>
            <person name="Bowman C.A."/>
            <person name="Russell D.A."/>
            <person name="Pope W.H."/>
            <person name="Jacobs-Sera D."/>
            <person name="Hendrix R.W."/>
            <person name="Hatfull G.F."/>
        </authorList>
    </citation>
    <scope>NUCLEOTIDE SEQUENCE [LARGE SCALE GENOMIC DNA]</scope>
    <source>
        <strain evidence="1 2">PUDD_83A45</strain>
    </source>
</reference>
<proteinExistence type="predicted"/>
<dbReference type="EMBL" id="CP012342">
    <property type="protein sequence ID" value="AKV59282.1"/>
    <property type="molecule type" value="Genomic_DNA"/>
</dbReference>
<protein>
    <submittedName>
        <fullName evidence="1">Cation:proton antiporter</fullName>
    </submittedName>
</protein>
<evidence type="ECO:0000313" key="2">
    <source>
        <dbReference type="Proteomes" id="UP000060016"/>
    </source>
</evidence>
<dbReference type="AlphaFoldDB" id="A0A0K1RCY1"/>
<dbReference type="KEGG" id="crie:AK829_09150"/>
<dbReference type="Proteomes" id="UP000060016">
    <property type="component" value="Chromosome"/>
</dbReference>
<evidence type="ECO:0000313" key="1">
    <source>
        <dbReference type="EMBL" id="AKV59282.1"/>
    </source>
</evidence>
<dbReference type="RefSeq" id="WP_052205563.1">
    <property type="nucleotide sequence ID" value="NZ_BAAAGW010000015.1"/>
</dbReference>
<organism evidence="1 2">
    <name type="scientific">Corynebacterium riegelii</name>
    <dbReference type="NCBI Taxonomy" id="156976"/>
    <lineage>
        <taxon>Bacteria</taxon>
        <taxon>Bacillati</taxon>
        <taxon>Actinomycetota</taxon>
        <taxon>Actinomycetes</taxon>
        <taxon>Mycobacteriales</taxon>
        <taxon>Corynebacteriaceae</taxon>
        <taxon>Corynebacterium</taxon>
    </lineage>
</organism>
<dbReference type="PATRIC" id="fig|156976.3.peg.1835"/>
<dbReference type="STRING" id="156976.AK829_09150"/>
<gene>
    <name evidence="1" type="ORF">AK829_09150</name>
</gene>